<sequence length="139" mass="15851">MHSNGMVNLVNKFFEMQHIDALRSLGYIHKAGHQIPSGVTRKDLNTERGSGVRLDRWEGGRKMSSGYIFGSAKRMLVMGRREVFCKERENGNLGMVEVTHRLTNDSSTFLLSDELNSILRDLLSTLSQEHQCSYYRNNA</sequence>
<evidence type="ECO:0000313" key="1">
    <source>
        <dbReference type="EnsemblPlants" id="Solyc04g071285.1.1"/>
    </source>
</evidence>
<evidence type="ECO:0000313" key="2">
    <source>
        <dbReference type="Proteomes" id="UP000004994"/>
    </source>
</evidence>
<reference evidence="1" key="1">
    <citation type="journal article" date="2012" name="Nature">
        <title>The tomato genome sequence provides insights into fleshy fruit evolution.</title>
        <authorList>
            <consortium name="Tomato Genome Consortium"/>
        </authorList>
    </citation>
    <scope>NUCLEOTIDE SEQUENCE [LARGE SCALE GENOMIC DNA]</scope>
    <source>
        <strain evidence="1">cv. Heinz 1706</strain>
    </source>
</reference>
<keyword evidence="2" id="KW-1185">Reference proteome</keyword>
<dbReference type="Proteomes" id="UP000004994">
    <property type="component" value="Chromosome 4"/>
</dbReference>
<dbReference type="AlphaFoldDB" id="A0A3Q7GYZ5"/>
<reference evidence="1" key="2">
    <citation type="submission" date="2019-01" db="UniProtKB">
        <authorList>
            <consortium name="EnsemblPlants"/>
        </authorList>
    </citation>
    <scope>IDENTIFICATION</scope>
    <source>
        <strain evidence="1">cv. Heinz 1706</strain>
    </source>
</reference>
<dbReference type="Gramene" id="Solyc04g071285.1.1">
    <property type="protein sequence ID" value="Solyc04g071285.1.1"/>
    <property type="gene ID" value="Solyc04g071285.1"/>
</dbReference>
<protein>
    <submittedName>
        <fullName evidence="1">Uncharacterized protein</fullName>
    </submittedName>
</protein>
<accession>A0A3Q7GYZ5</accession>
<dbReference type="InParanoid" id="A0A3Q7GYZ5"/>
<name>A0A3Q7GYZ5_SOLLC</name>
<organism evidence="1">
    <name type="scientific">Solanum lycopersicum</name>
    <name type="common">Tomato</name>
    <name type="synonym">Lycopersicon esculentum</name>
    <dbReference type="NCBI Taxonomy" id="4081"/>
    <lineage>
        <taxon>Eukaryota</taxon>
        <taxon>Viridiplantae</taxon>
        <taxon>Streptophyta</taxon>
        <taxon>Embryophyta</taxon>
        <taxon>Tracheophyta</taxon>
        <taxon>Spermatophyta</taxon>
        <taxon>Magnoliopsida</taxon>
        <taxon>eudicotyledons</taxon>
        <taxon>Gunneridae</taxon>
        <taxon>Pentapetalae</taxon>
        <taxon>asterids</taxon>
        <taxon>lamiids</taxon>
        <taxon>Solanales</taxon>
        <taxon>Solanaceae</taxon>
        <taxon>Solanoideae</taxon>
        <taxon>Solaneae</taxon>
        <taxon>Solanum</taxon>
        <taxon>Solanum subgen. Lycopersicon</taxon>
    </lineage>
</organism>
<dbReference type="EnsemblPlants" id="Solyc04g071285.1.1">
    <property type="protein sequence ID" value="Solyc04g071285.1.1"/>
    <property type="gene ID" value="Solyc04g071285.1"/>
</dbReference>
<proteinExistence type="predicted"/>